<keyword evidence="11" id="KW-1185">Reference proteome</keyword>
<name>A0A0F0LGY6_9MICO</name>
<dbReference type="EMBL" id="JYIX01000037">
    <property type="protein sequence ID" value="KJL32398.1"/>
    <property type="molecule type" value="Genomic_DNA"/>
</dbReference>
<protein>
    <recommendedName>
        <fullName evidence="3">alcohol dehydrogenase</fullName>
        <ecNumber evidence="3">1.1.1.1</ecNumber>
    </recommendedName>
</protein>
<evidence type="ECO:0000256" key="4">
    <source>
        <dbReference type="ARBA" id="ARBA00022723"/>
    </source>
</evidence>
<dbReference type="PANTHER" id="PTHR42940">
    <property type="entry name" value="ALCOHOL DEHYDROGENASE 1-RELATED"/>
    <property type="match status" value="1"/>
</dbReference>
<evidence type="ECO:0000313" key="11">
    <source>
        <dbReference type="Proteomes" id="UP000033740"/>
    </source>
</evidence>
<feature type="domain" description="Alcohol dehydrogenase-like N-terminal" evidence="9">
    <location>
        <begin position="47"/>
        <end position="168"/>
    </location>
</feature>
<evidence type="ECO:0000256" key="5">
    <source>
        <dbReference type="ARBA" id="ARBA00022833"/>
    </source>
</evidence>
<accession>A0A0F0LGY6</accession>
<evidence type="ECO:0000256" key="2">
    <source>
        <dbReference type="ARBA" id="ARBA00008072"/>
    </source>
</evidence>
<dbReference type="InterPro" id="IPR013154">
    <property type="entry name" value="ADH-like_N"/>
</dbReference>
<comment type="similarity">
    <text evidence="2">Belongs to the zinc-containing alcohol dehydrogenase family.</text>
</comment>
<dbReference type="SUPFAM" id="SSF51735">
    <property type="entry name" value="NAD(P)-binding Rossmann-fold domains"/>
    <property type="match status" value="1"/>
</dbReference>
<evidence type="ECO:0000256" key="3">
    <source>
        <dbReference type="ARBA" id="ARBA00013190"/>
    </source>
</evidence>
<dbReference type="GO" id="GO:0005737">
    <property type="term" value="C:cytoplasm"/>
    <property type="evidence" value="ECO:0007669"/>
    <property type="project" value="TreeGrafter"/>
</dbReference>
<evidence type="ECO:0000259" key="9">
    <source>
        <dbReference type="Pfam" id="PF08240"/>
    </source>
</evidence>
<evidence type="ECO:0000259" key="8">
    <source>
        <dbReference type="Pfam" id="PF00107"/>
    </source>
</evidence>
<dbReference type="InterPro" id="IPR036291">
    <property type="entry name" value="NAD(P)-bd_dom_sf"/>
</dbReference>
<dbReference type="STRING" id="582680.RS86_02870"/>
<dbReference type="GO" id="GO:0046872">
    <property type="term" value="F:metal ion binding"/>
    <property type="evidence" value="ECO:0007669"/>
    <property type="project" value="UniProtKB-KW"/>
</dbReference>
<proteinExistence type="inferred from homology"/>
<dbReference type="Pfam" id="PF00107">
    <property type="entry name" value="ADH_zinc_N"/>
    <property type="match status" value="1"/>
</dbReference>
<sequence length="385" mass="39333">MRAALVRPAEEVHRHDVPLRPAAVAMAWLGVGLPHEVLAVPGVALAPHDVLVAVEMSTICGSDIHTVQGRRHAPTPLVLGHESVGRIIAIGDEGARAVDGAALHIGDRVVWSVTVSCGHCDRCLVGRTQKCRQLAKYGHARIEPRWELTGGFAGHVHLRAGTGIVRVPEALPAAALAPVSCATATAWAGVARGAALRGRGVPDPSPSAGEDAEVLACERVLVLGAGLVGLTAAVIAAELGGRVQIADPDPARRAFAERFALTAITPDDVAEEGFDLVIEASGHAVRAALDAVDVGGAVVLLGSVFPADPVPLDAERIVRGLVTVAGVHNYTGAELHAAAAFMAGRGRAHPFADAVGAVHPLAAVDAALVQAAAPGAPLRVGLTPR</sequence>
<keyword evidence="4" id="KW-0479">Metal-binding</keyword>
<evidence type="ECO:0000256" key="1">
    <source>
        <dbReference type="ARBA" id="ARBA00001947"/>
    </source>
</evidence>
<keyword evidence="5" id="KW-0862">Zinc</keyword>
<dbReference type="AlphaFoldDB" id="A0A0F0LGY6"/>
<dbReference type="Pfam" id="PF08240">
    <property type="entry name" value="ADH_N"/>
    <property type="match status" value="1"/>
</dbReference>
<comment type="cofactor">
    <cofactor evidence="1">
        <name>Zn(2+)</name>
        <dbReference type="ChEBI" id="CHEBI:29105"/>
    </cofactor>
</comment>
<feature type="domain" description="Alcohol dehydrogenase-like C-terminal" evidence="8">
    <location>
        <begin position="228"/>
        <end position="342"/>
    </location>
</feature>
<dbReference type="SUPFAM" id="SSF50129">
    <property type="entry name" value="GroES-like"/>
    <property type="match status" value="1"/>
</dbReference>
<organism evidence="10 11">
    <name type="scientific">Microbacterium azadirachtae</name>
    <dbReference type="NCBI Taxonomy" id="582680"/>
    <lineage>
        <taxon>Bacteria</taxon>
        <taxon>Bacillati</taxon>
        <taxon>Actinomycetota</taxon>
        <taxon>Actinomycetes</taxon>
        <taxon>Micrococcales</taxon>
        <taxon>Microbacteriaceae</taxon>
        <taxon>Microbacterium</taxon>
    </lineage>
</organism>
<dbReference type="PANTHER" id="PTHR42940:SF3">
    <property type="entry name" value="ALCOHOL DEHYDROGENASE 1-RELATED"/>
    <property type="match status" value="1"/>
</dbReference>
<reference evidence="10 11" key="1">
    <citation type="submission" date="2015-02" db="EMBL/GenBank/DDBJ databases">
        <title>Draft genome sequences of ten Microbacterium spp. with emphasis on heavy metal contaminated environments.</title>
        <authorList>
            <person name="Corretto E."/>
        </authorList>
    </citation>
    <scope>NUCLEOTIDE SEQUENCE [LARGE SCALE GENOMIC DNA]</scope>
    <source>
        <strain evidence="10 11">ARN176</strain>
    </source>
</reference>
<dbReference type="RefSeq" id="WP_052680291.1">
    <property type="nucleotide sequence ID" value="NZ_JYIX01000037.1"/>
</dbReference>
<gene>
    <name evidence="10" type="primary">tdh_2</name>
    <name evidence="10" type="ORF">RS86_02870</name>
</gene>
<dbReference type="Gene3D" id="3.40.50.720">
    <property type="entry name" value="NAD(P)-binding Rossmann-like Domain"/>
    <property type="match status" value="1"/>
</dbReference>
<dbReference type="GO" id="GO:0004022">
    <property type="term" value="F:alcohol dehydrogenase (NAD+) activity"/>
    <property type="evidence" value="ECO:0007669"/>
    <property type="project" value="UniProtKB-EC"/>
</dbReference>
<keyword evidence="7" id="KW-0520">NAD</keyword>
<dbReference type="InterPro" id="IPR011032">
    <property type="entry name" value="GroES-like_sf"/>
</dbReference>
<dbReference type="PATRIC" id="fig|582680.6.peg.2947"/>
<dbReference type="InterPro" id="IPR013149">
    <property type="entry name" value="ADH-like_C"/>
</dbReference>
<keyword evidence="6 10" id="KW-0560">Oxidoreductase</keyword>
<dbReference type="Gene3D" id="3.90.180.10">
    <property type="entry name" value="Medium-chain alcohol dehydrogenases, catalytic domain"/>
    <property type="match status" value="1"/>
</dbReference>
<evidence type="ECO:0000256" key="7">
    <source>
        <dbReference type="ARBA" id="ARBA00023027"/>
    </source>
</evidence>
<evidence type="ECO:0000256" key="6">
    <source>
        <dbReference type="ARBA" id="ARBA00023002"/>
    </source>
</evidence>
<evidence type="ECO:0000313" key="10">
    <source>
        <dbReference type="EMBL" id="KJL32398.1"/>
    </source>
</evidence>
<dbReference type="EC" id="1.1.1.1" evidence="3"/>
<comment type="caution">
    <text evidence="10">The sequence shown here is derived from an EMBL/GenBank/DDBJ whole genome shotgun (WGS) entry which is preliminary data.</text>
</comment>
<dbReference type="Proteomes" id="UP000033740">
    <property type="component" value="Unassembled WGS sequence"/>
</dbReference>